<keyword evidence="3" id="KW-1185">Reference proteome</keyword>
<evidence type="ECO:0000313" key="3">
    <source>
        <dbReference type="Proteomes" id="UP000188998"/>
    </source>
</evidence>
<evidence type="ECO:0000259" key="1">
    <source>
        <dbReference type="Pfam" id="PF24731"/>
    </source>
</evidence>
<organism evidence="2 3">
    <name type="scientific">Rodentibacter caecimuris</name>
    <dbReference type="NCBI Taxonomy" id="1796644"/>
    <lineage>
        <taxon>Bacteria</taxon>
        <taxon>Pseudomonadati</taxon>
        <taxon>Pseudomonadota</taxon>
        <taxon>Gammaproteobacteria</taxon>
        <taxon>Pasteurellales</taxon>
        <taxon>Pasteurellaceae</taxon>
        <taxon>Rodentibacter</taxon>
    </lineage>
</organism>
<sequence>MKELERYIEIYNNLTDELLARIKVNIDQDDIKKHISVDIDDPLVLGVYQLSNENLSNFGIIKLRLY</sequence>
<name>A0AAJ3K6G2_9PAST</name>
<dbReference type="RefSeq" id="WP_059366787.1">
    <property type="nucleotide sequence ID" value="NZ_BBXJ01000001.1"/>
</dbReference>
<evidence type="ECO:0000313" key="2">
    <source>
        <dbReference type="EMBL" id="OOF72732.1"/>
    </source>
</evidence>
<gene>
    <name evidence="2" type="ORF">BKG90_03330</name>
</gene>
<dbReference type="Proteomes" id="UP000188998">
    <property type="component" value="Unassembled WGS sequence"/>
</dbReference>
<dbReference type="EMBL" id="MLAB01000012">
    <property type="protein sequence ID" value="OOF72732.1"/>
    <property type="molecule type" value="Genomic_DNA"/>
</dbReference>
<dbReference type="Pfam" id="PF24731">
    <property type="entry name" value="DUF7683"/>
    <property type="match status" value="1"/>
</dbReference>
<dbReference type="InterPro" id="IPR056100">
    <property type="entry name" value="DUF7683"/>
</dbReference>
<accession>A0AAJ3K6G2</accession>
<dbReference type="AlphaFoldDB" id="A0AAJ3K6G2"/>
<proteinExistence type="predicted"/>
<comment type="caution">
    <text evidence="2">The sequence shown here is derived from an EMBL/GenBank/DDBJ whole genome shotgun (WGS) entry which is preliminary data.</text>
</comment>
<feature type="domain" description="DUF7683" evidence="1">
    <location>
        <begin position="5"/>
        <end position="58"/>
    </location>
</feature>
<reference evidence="2 3" key="1">
    <citation type="submission" date="2016-10" db="EMBL/GenBank/DDBJ databases">
        <title>Rodentibacter gen. nov. and new species.</title>
        <authorList>
            <person name="Christensen H."/>
        </authorList>
    </citation>
    <scope>NUCLEOTIDE SEQUENCE [LARGE SCALE GENOMIC DNA]</scope>
    <source>
        <strain evidence="2 3">199137021</strain>
    </source>
</reference>
<protein>
    <recommendedName>
        <fullName evidence="1">DUF7683 domain-containing protein</fullName>
    </recommendedName>
</protein>